<accession>A0A068QXF0</accession>
<reference evidence="2 4" key="2">
    <citation type="submission" date="2019-07" db="EMBL/GenBank/DDBJ databases">
        <title>Genomic Encyclopedia of Type Strains, Phase I: the one thousand microbial genomes (KMG-I) project.</title>
        <authorList>
            <person name="Kyrpides N."/>
        </authorList>
    </citation>
    <scope>NUCLEOTIDE SEQUENCE [LARGE SCALE GENOMIC DNA]</scope>
    <source>
        <strain evidence="2 4">DSM 17909</strain>
    </source>
</reference>
<dbReference type="InterPro" id="IPR052189">
    <property type="entry name" value="L-asp_N-monooxygenase_NS-form"/>
</dbReference>
<dbReference type="AlphaFoldDB" id="A0A068QXF0"/>
<dbReference type="KEGG" id="xdo:XDD1_3784"/>
<protein>
    <submittedName>
        <fullName evidence="2">NAD(P)/FAD-binding protein YdhS</fullName>
    </submittedName>
</protein>
<dbReference type="InterPro" id="IPR036188">
    <property type="entry name" value="FAD/NAD-bd_sf"/>
</dbReference>
<organism evidence="1 3">
    <name type="scientific">Xenorhabdus doucetiae</name>
    <dbReference type="NCBI Taxonomy" id="351671"/>
    <lineage>
        <taxon>Bacteria</taxon>
        <taxon>Pseudomonadati</taxon>
        <taxon>Pseudomonadota</taxon>
        <taxon>Gammaproteobacteria</taxon>
        <taxon>Enterobacterales</taxon>
        <taxon>Morganellaceae</taxon>
        <taxon>Xenorhabdus</taxon>
    </lineage>
</organism>
<dbReference type="Gene3D" id="3.50.50.60">
    <property type="entry name" value="FAD/NAD(P)-binding domain"/>
    <property type="match status" value="1"/>
</dbReference>
<dbReference type="EMBL" id="VNHN01000033">
    <property type="protein sequence ID" value="TYP04725.1"/>
    <property type="molecule type" value="Genomic_DNA"/>
</dbReference>
<dbReference type="PANTHER" id="PTHR40254:SF1">
    <property type="entry name" value="BLR0577 PROTEIN"/>
    <property type="match status" value="1"/>
</dbReference>
<name>A0A068QXF0_9GAMM</name>
<dbReference type="Proteomes" id="UP000032721">
    <property type="component" value="Chromosome"/>
</dbReference>
<evidence type="ECO:0000313" key="1">
    <source>
        <dbReference type="EMBL" id="CDG19469.1"/>
    </source>
</evidence>
<dbReference type="EMBL" id="FO704550">
    <property type="protein sequence ID" value="CDG19469.1"/>
    <property type="molecule type" value="Genomic_DNA"/>
</dbReference>
<dbReference type="PANTHER" id="PTHR40254">
    <property type="entry name" value="BLR0577 PROTEIN"/>
    <property type="match status" value="1"/>
</dbReference>
<evidence type="ECO:0000313" key="2">
    <source>
        <dbReference type="EMBL" id="TYP04725.1"/>
    </source>
</evidence>
<dbReference type="STRING" id="351671.XDD1_3784"/>
<sequence>MECNPNHWNIHRVVFLKQYNKCIENDVSLEVIYSQAKSIHFINGSMVINQGAISERKFDKIIICPGVSVPNNIYGVNNESRYFSSPYPLYKNLSKISSDSKVAIIGTALTAIDIVRALMEKEHSGEIIIFSRSGRIPRIRNEKIITKAIYSTPNYVDELLKKGKIKNISDIYKLIKDELDNRKIPIYPLLKWFLWRRNAVSEIKYQLSLIASNYEGMEVALNVLHPNIENLWESLPESEKRYFNDKIRTKFMLFMNPMPLKAGLLLFHGLEQGTIYIKKDVIDIKWKEKLSLIVKDESYKEVDYIFNATSPSYELDKFTKGTSDILSELIDENHLKVSPFGGISVNPENGSSSDNIYFLGHITTGVHLLTNSLVGIKRQANRISNSIFN</sequence>
<dbReference type="SUPFAM" id="SSF51905">
    <property type="entry name" value="FAD/NAD(P)-binding domain"/>
    <property type="match status" value="1"/>
</dbReference>
<evidence type="ECO:0000313" key="4">
    <source>
        <dbReference type="Proteomes" id="UP000324170"/>
    </source>
</evidence>
<proteinExistence type="predicted"/>
<reference evidence="1 3" key="1">
    <citation type="submission" date="2013-07" db="EMBL/GenBank/DDBJ databases">
        <authorList>
            <person name="Genoscope - CEA"/>
        </authorList>
    </citation>
    <scope>NUCLEOTIDE SEQUENCE [LARGE SCALE GENOMIC DNA]</scope>
    <source>
        <strain evidence="1">FRM16</strain>
        <strain evidence="3">FRM16 / DSM 17909</strain>
    </source>
</reference>
<evidence type="ECO:0000313" key="3">
    <source>
        <dbReference type="Proteomes" id="UP000032721"/>
    </source>
</evidence>
<dbReference type="HOGENOM" id="CLU_709696_0_0_6"/>
<keyword evidence="4" id="KW-1185">Reference proteome</keyword>
<gene>
    <name evidence="2" type="ORF">LY16_02167</name>
    <name evidence="1" type="ORF">XDD1_3784</name>
</gene>
<dbReference type="Proteomes" id="UP000324170">
    <property type="component" value="Unassembled WGS sequence"/>
</dbReference>